<evidence type="ECO:0000256" key="2">
    <source>
        <dbReference type="ARBA" id="ARBA00023180"/>
    </source>
</evidence>
<dbReference type="OrthoDB" id="958254at2759"/>
<name>A0A7R9MML6_9ACAR</name>
<reference evidence="3" key="1">
    <citation type="submission" date="2020-11" db="EMBL/GenBank/DDBJ databases">
        <authorList>
            <person name="Tran Van P."/>
        </authorList>
    </citation>
    <scope>NUCLEOTIDE SEQUENCE</scope>
</reference>
<comment type="similarity">
    <text evidence="1">Belongs to the GILT family.</text>
</comment>
<evidence type="ECO:0000313" key="4">
    <source>
        <dbReference type="Proteomes" id="UP000728032"/>
    </source>
</evidence>
<evidence type="ECO:0000313" key="3">
    <source>
        <dbReference type="EMBL" id="CAD7661886.1"/>
    </source>
</evidence>
<dbReference type="InterPro" id="IPR004911">
    <property type="entry name" value="Interferon-induced_GILT"/>
</dbReference>
<keyword evidence="4" id="KW-1185">Reference proteome</keyword>
<dbReference type="GO" id="GO:0016671">
    <property type="term" value="F:oxidoreductase activity, acting on a sulfur group of donors, disulfide as acceptor"/>
    <property type="evidence" value="ECO:0007669"/>
    <property type="project" value="InterPro"/>
</dbReference>
<dbReference type="AlphaFoldDB" id="A0A7R9MML6"/>
<gene>
    <name evidence="3" type="ORF">ONB1V03_LOCUS18446</name>
</gene>
<dbReference type="Proteomes" id="UP000728032">
    <property type="component" value="Unassembled WGS sequence"/>
</dbReference>
<keyword evidence="2" id="KW-0325">Glycoprotein</keyword>
<protein>
    <submittedName>
        <fullName evidence="3">Uncharacterized protein</fullName>
    </submittedName>
</protein>
<dbReference type="EMBL" id="OC940247">
    <property type="protein sequence ID" value="CAD7661886.1"/>
    <property type="molecule type" value="Genomic_DNA"/>
</dbReference>
<dbReference type="EMBL" id="CAJPVJ010025422">
    <property type="protein sequence ID" value="CAG2179022.1"/>
    <property type="molecule type" value="Genomic_DNA"/>
</dbReference>
<dbReference type="Pfam" id="PF03227">
    <property type="entry name" value="GILT"/>
    <property type="match status" value="1"/>
</dbReference>
<evidence type="ECO:0000256" key="1">
    <source>
        <dbReference type="ARBA" id="ARBA00005679"/>
    </source>
</evidence>
<proteinExistence type="inferred from homology"/>
<organism evidence="3">
    <name type="scientific">Oppiella nova</name>
    <dbReference type="NCBI Taxonomy" id="334625"/>
    <lineage>
        <taxon>Eukaryota</taxon>
        <taxon>Metazoa</taxon>
        <taxon>Ecdysozoa</taxon>
        <taxon>Arthropoda</taxon>
        <taxon>Chelicerata</taxon>
        <taxon>Arachnida</taxon>
        <taxon>Acari</taxon>
        <taxon>Acariformes</taxon>
        <taxon>Sarcoptiformes</taxon>
        <taxon>Oribatida</taxon>
        <taxon>Brachypylina</taxon>
        <taxon>Oppioidea</taxon>
        <taxon>Oppiidae</taxon>
        <taxon>Oppiella</taxon>
    </lineage>
</organism>
<accession>A0A7R9MML6</accession>
<sequence>MVLINGVKNDKAITDLKTEVCKAIPAAQRPSIAGCSGVTGDPDIPPDTTVKGDNVQVQVYYSPFSNRAIDFLKLNAEGNDKGIYDLLVNNLETGEALYGVEVDLIPWGSAERTRDTTGAQVFDYACAENDVDCKATRLHACIARNHVTNYVNHHEFRIAICTVGKSDWKQNPLTNVIACSNANPDIIDDGVTFVLCANIRELSDPYLNQVIAATDTLHPVFDYSEYLL</sequence>